<protein>
    <submittedName>
        <fullName evidence="2">Uracil DNA glycosylase superfamily protein</fullName>
    </submittedName>
</protein>
<reference evidence="2 3" key="1">
    <citation type="submission" date="2018-08" db="EMBL/GenBank/DDBJ databases">
        <title>Genomic Encyclopedia of Type Strains, Phase IV (KMG-IV): sequencing the most valuable type-strain genomes for metagenomic binning, comparative biology and taxonomic classification.</title>
        <authorList>
            <person name="Goeker M."/>
        </authorList>
    </citation>
    <scope>NUCLEOTIDE SEQUENCE [LARGE SCALE GENOMIC DNA]</scope>
    <source>
        <strain evidence="2 3">DSM 23923</strain>
    </source>
</reference>
<keyword evidence="3" id="KW-1185">Reference proteome</keyword>
<dbReference type="Proteomes" id="UP000256388">
    <property type="component" value="Unassembled WGS sequence"/>
</dbReference>
<dbReference type="Gene3D" id="3.40.470.10">
    <property type="entry name" value="Uracil-DNA glycosylase-like domain"/>
    <property type="match status" value="1"/>
</dbReference>
<evidence type="ECO:0000313" key="2">
    <source>
        <dbReference type="EMBL" id="REG08743.1"/>
    </source>
</evidence>
<dbReference type="Pfam" id="PF03167">
    <property type="entry name" value="UDG"/>
    <property type="match status" value="1"/>
</dbReference>
<accession>A0A347ZPB1</accession>
<dbReference type="EMBL" id="QUMS01000002">
    <property type="protein sequence ID" value="REG08743.1"/>
    <property type="molecule type" value="Genomic_DNA"/>
</dbReference>
<dbReference type="SUPFAM" id="SSF52141">
    <property type="entry name" value="Uracil-DNA glycosylase-like"/>
    <property type="match status" value="1"/>
</dbReference>
<evidence type="ECO:0000259" key="1">
    <source>
        <dbReference type="Pfam" id="PF03167"/>
    </source>
</evidence>
<dbReference type="InterPro" id="IPR005122">
    <property type="entry name" value="Uracil-DNA_glycosylase-like"/>
</dbReference>
<proteinExistence type="predicted"/>
<dbReference type="InterPro" id="IPR036895">
    <property type="entry name" value="Uracil-DNA_glycosylase-like_sf"/>
</dbReference>
<feature type="domain" description="Uracil-DNA glycosylase-like" evidence="1">
    <location>
        <begin position="89"/>
        <end position="238"/>
    </location>
</feature>
<organism evidence="2 3">
    <name type="scientific">Pelolinea submarina</name>
    <dbReference type="NCBI Taxonomy" id="913107"/>
    <lineage>
        <taxon>Bacteria</taxon>
        <taxon>Bacillati</taxon>
        <taxon>Chloroflexota</taxon>
        <taxon>Anaerolineae</taxon>
        <taxon>Anaerolineales</taxon>
        <taxon>Anaerolineaceae</taxon>
        <taxon>Pelolinea</taxon>
    </lineage>
</organism>
<evidence type="ECO:0000313" key="3">
    <source>
        <dbReference type="Proteomes" id="UP000256388"/>
    </source>
</evidence>
<dbReference type="RefSeq" id="WP_116225390.1">
    <property type="nucleotide sequence ID" value="NZ_AP018437.1"/>
</dbReference>
<gene>
    <name evidence="2" type="ORF">DFR64_2118</name>
</gene>
<dbReference type="AlphaFoldDB" id="A0A347ZPB1"/>
<name>A0A347ZPB1_9CHLR</name>
<comment type="caution">
    <text evidence="2">The sequence shown here is derived from an EMBL/GenBank/DDBJ whole genome shotgun (WGS) entry which is preliminary data.</text>
</comment>
<sequence>MKSIGTFPFGQSVHEVSQKDRTSKDVFVLGVYASAVHARWINKSQKTVVNALAVASEPYIFWRGENAESIIQQIVIPEEIGRLIPAKQDFNGPSGIALDKLILHPLELERQNVWLCDLVPHSCVNPSQRKAIERAYLPIASKYGLAKPTVPPVPTVLADDNRRKAILAEIIESEAKILILLGDKPIQWFLFPFDNRWRKLSDFGHAGQSYGQLHKARIGDKEIDVLPLAHPRQIARLGQSSAVWYDNHEKWLKQSASKVAQYLKSG</sequence>